<dbReference type="NCBIfam" id="TIGR00093">
    <property type="entry name" value="pseudouridine synthase"/>
    <property type="match status" value="1"/>
</dbReference>
<feature type="compositionally biased region" description="Basic and acidic residues" evidence="5">
    <location>
        <begin position="1"/>
        <end position="14"/>
    </location>
</feature>
<comment type="similarity">
    <text evidence="1 4">Belongs to the pseudouridine synthase RsuA family.</text>
</comment>
<dbReference type="GO" id="GO:0003723">
    <property type="term" value="F:RNA binding"/>
    <property type="evidence" value="ECO:0007669"/>
    <property type="project" value="UniProtKB-KW"/>
</dbReference>
<feature type="compositionally biased region" description="Basic and acidic residues" evidence="5">
    <location>
        <begin position="192"/>
        <end position="208"/>
    </location>
</feature>
<accession>A0A1Y1CMF1</accession>
<dbReference type="InterPro" id="IPR020103">
    <property type="entry name" value="PsdUridine_synth_cat_dom_sf"/>
</dbReference>
<evidence type="ECO:0000256" key="5">
    <source>
        <dbReference type="SAM" id="MobiDB-lite"/>
    </source>
</evidence>
<dbReference type="EC" id="5.4.99.-" evidence="4"/>
<feature type="compositionally biased region" description="Basic and acidic residues" evidence="5">
    <location>
        <begin position="21"/>
        <end position="58"/>
    </location>
</feature>
<feature type="compositionally biased region" description="Basic and acidic residues" evidence="5">
    <location>
        <begin position="67"/>
        <end position="126"/>
    </location>
</feature>
<proteinExistence type="inferred from homology"/>
<dbReference type="InterPro" id="IPR050343">
    <property type="entry name" value="RsuA_PseudoU_synthase"/>
</dbReference>
<dbReference type="EMBL" id="AP018042">
    <property type="protein sequence ID" value="BAX80441.1"/>
    <property type="molecule type" value="Genomic_DNA"/>
</dbReference>
<dbReference type="SMART" id="SM00363">
    <property type="entry name" value="S4"/>
    <property type="match status" value="1"/>
</dbReference>
<dbReference type="InterPro" id="IPR000748">
    <property type="entry name" value="PsdUridine_synth_RsuA/RluB/E/F"/>
</dbReference>
<dbReference type="Proteomes" id="UP000218267">
    <property type="component" value="Chromosome"/>
</dbReference>
<keyword evidence="2 4" id="KW-0413">Isomerase</keyword>
<evidence type="ECO:0000313" key="8">
    <source>
        <dbReference type="Proteomes" id="UP000218267"/>
    </source>
</evidence>
<dbReference type="PROSITE" id="PS01149">
    <property type="entry name" value="PSI_RSU"/>
    <property type="match status" value="1"/>
</dbReference>
<name>A0A1Y1CMF1_9BACT</name>
<sequence>MEEKKYGKERKEKSSFGSKTENNRKSGDSNPRFKKDSESRDRKSGDRSGNSDRRRSDSNRTSQSSDSRSRGPRKFDDDRSERGSSDRSDRGRSRSEDPNRKFERDSEPRTRNYGDRSENSDRRSSESNRGSRGSDSRSPRRFDDNRPGRDSDRRHKRENSSYRSERYSEKSDRSEFTEKRERFDGDFDENQDENKKPYDHFKNKPNKETLQRKHYSKKKQLAFAKKSGPEDGMLRLNKYISNTGACSRREADRRIEEGQITVNGEVVNEVGTKVNIDDVVCMDGKQLQAEAKVYLVLNKPKDFVTTLDDPMGRKTVLDLIQNACKERVYPVGRLDRMTTGVLLFTNDGDLTKRLTHPSYNKKKIYHVYLDREISQEDLNQVSAGIELEDGEIKADAISFANADDKTQVGIEIHSGRNRIVRRIFEHLGYEVEKLDRVLFAGITKKNIPRGKWRFLSEKEITMLKIY</sequence>
<dbReference type="Gene3D" id="3.30.70.1560">
    <property type="entry name" value="Alpha-L RNA-binding motif"/>
    <property type="match status" value="1"/>
</dbReference>
<reference evidence="8" key="2">
    <citation type="journal article" date="2020" name="Antonie Van Leeuwenhoek">
        <title>Labilibaculum antarcticum sp. nov., a novel facultative anaerobic, psychrotorelant bacterium isolated from marine sediment of Antarctica.</title>
        <authorList>
            <person name="Watanabe M."/>
            <person name="Kojima H."/>
            <person name="Fukui M."/>
        </authorList>
    </citation>
    <scope>NUCLEOTIDE SEQUENCE [LARGE SCALE GENOMIC DNA]</scope>
    <source>
        <strain evidence="8">SPP2</strain>
    </source>
</reference>
<dbReference type="InterPro" id="IPR042092">
    <property type="entry name" value="PsdUridine_s_RsuA/RluB/E/F_cat"/>
</dbReference>
<evidence type="ECO:0000313" key="7">
    <source>
        <dbReference type="EMBL" id="BAX80441.1"/>
    </source>
</evidence>
<feature type="compositionally biased region" description="Basic and acidic residues" evidence="5">
    <location>
        <begin position="132"/>
        <end position="185"/>
    </location>
</feature>
<dbReference type="CDD" id="cd02870">
    <property type="entry name" value="PseudoU_synth_RsuA_like"/>
    <property type="match status" value="1"/>
</dbReference>
<dbReference type="Pfam" id="PF00849">
    <property type="entry name" value="PseudoU_synth_2"/>
    <property type="match status" value="1"/>
</dbReference>
<dbReference type="GO" id="GO:0000455">
    <property type="term" value="P:enzyme-directed rRNA pseudouridine synthesis"/>
    <property type="evidence" value="ECO:0007669"/>
    <property type="project" value="UniProtKB-ARBA"/>
</dbReference>
<dbReference type="PANTHER" id="PTHR47683">
    <property type="entry name" value="PSEUDOURIDINE SYNTHASE FAMILY PROTEIN-RELATED"/>
    <property type="match status" value="1"/>
</dbReference>
<keyword evidence="3" id="KW-0694">RNA-binding</keyword>
<dbReference type="Gene3D" id="3.30.70.580">
    <property type="entry name" value="Pseudouridine synthase I, catalytic domain, N-terminal subdomain"/>
    <property type="match status" value="1"/>
</dbReference>
<reference evidence="7 8" key="1">
    <citation type="journal article" date="2018" name="Mar. Genomics">
        <title>Complete genome sequence of Marinifilaceae bacterium strain SPP2, isolated from the Antarctic marine sediment.</title>
        <authorList>
            <person name="Watanabe M."/>
            <person name="Kojima H."/>
            <person name="Fukui M."/>
        </authorList>
    </citation>
    <scope>NUCLEOTIDE SEQUENCE [LARGE SCALE GENOMIC DNA]</scope>
    <source>
        <strain evidence="7 8">SPP2</strain>
    </source>
</reference>
<dbReference type="GO" id="GO:0120159">
    <property type="term" value="F:rRNA pseudouridine synthase activity"/>
    <property type="evidence" value="ECO:0007669"/>
    <property type="project" value="UniProtKB-ARBA"/>
</dbReference>
<dbReference type="FunFam" id="3.10.290.10:FF:000003">
    <property type="entry name" value="Pseudouridine synthase"/>
    <property type="match status" value="1"/>
</dbReference>
<gene>
    <name evidence="7" type="ORF">ALGA_2098</name>
</gene>
<keyword evidence="8" id="KW-1185">Reference proteome</keyword>
<dbReference type="KEGG" id="mbas:ALGA_2098"/>
<dbReference type="InterPro" id="IPR002942">
    <property type="entry name" value="S4_RNA-bd"/>
</dbReference>
<protein>
    <recommendedName>
        <fullName evidence="4">Pseudouridine synthase</fullName>
        <ecNumber evidence="4">5.4.99.-</ecNumber>
    </recommendedName>
</protein>
<evidence type="ECO:0000256" key="2">
    <source>
        <dbReference type="ARBA" id="ARBA00023235"/>
    </source>
</evidence>
<evidence type="ECO:0000256" key="3">
    <source>
        <dbReference type="PROSITE-ProRule" id="PRU00182"/>
    </source>
</evidence>
<dbReference type="InterPro" id="IPR020094">
    <property type="entry name" value="TruA/RsuA/RluB/E/F_N"/>
</dbReference>
<dbReference type="AlphaFoldDB" id="A0A1Y1CMF1"/>
<dbReference type="RefSeq" id="WP_096429293.1">
    <property type="nucleotide sequence ID" value="NZ_AP018042.1"/>
</dbReference>
<evidence type="ECO:0000256" key="1">
    <source>
        <dbReference type="ARBA" id="ARBA00008348"/>
    </source>
</evidence>
<dbReference type="Pfam" id="PF01479">
    <property type="entry name" value="S4"/>
    <property type="match status" value="1"/>
</dbReference>
<dbReference type="PANTHER" id="PTHR47683:SF2">
    <property type="entry name" value="RNA-BINDING S4 DOMAIN-CONTAINING PROTEIN"/>
    <property type="match status" value="1"/>
</dbReference>
<dbReference type="OrthoDB" id="9807213at2"/>
<dbReference type="InterPro" id="IPR036986">
    <property type="entry name" value="S4_RNA-bd_sf"/>
</dbReference>
<evidence type="ECO:0000259" key="6">
    <source>
        <dbReference type="SMART" id="SM00363"/>
    </source>
</evidence>
<evidence type="ECO:0000256" key="4">
    <source>
        <dbReference type="RuleBase" id="RU003887"/>
    </source>
</evidence>
<dbReference type="PROSITE" id="PS50889">
    <property type="entry name" value="S4"/>
    <property type="match status" value="1"/>
</dbReference>
<dbReference type="InterPro" id="IPR018496">
    <property type="entry name" value="PsdUridine_synth_RsuA/RluB_CS"/>
</dbReference>
<dbReference type="SUPFAM" id="SSF55120">
    <property type="entry name" value="Pseudouridine synthase"/>
    <property type="match status" value="1"/>
</dbReference>
<dbReference type="SUPFAM" id="SSF55174">
    <property type="entry name" value="Alpha-L RNA-binding motif"/>
    <property type="match status" value="1"/>
</dbReference>
<dbReference type="Gene3D" id="3.10.290.10">
    <property type="entry name" value="RNA-binding S4 domain"/>
    <property type="match status" value="1"/>
</dbReference>
<dbReference type="CDD" id="cd00165">
    <property type="entry name" value="S4"/>
    <property type="match status" value="1"/>
</dbReference>
<dbReference type="InterPro" id="IPR006145">
    <property type="entry name" value="PsdUridine_synth_RsuA/RluA"/>
</dbReference>
<feature type="region of interest" description="Disordered" evidence="5">
    <location>
        <begin position="1"/>
        <end position="208"/>
    </location>
</feature>
<feature type="domain" description="RNA-binding S4" evidence="6">
    <location>
        <begin position="234"/>
        <end position="292"/>
    </location>
</feature>
<organism evidence="7 8">
    <name type="scientific">Labilibaculum antarcticum</name>
    <dbReference type="NCBI Taxonomy" id="1717717"/>
    <lineage>
        <taxon>Bacteria</taxon>
        <taxon>Pseudomonadati</taxon>
        <taxon>Bacteroidota</taxon>
        <taxon>Bacteroidia</taxon>
        <taxon>Marinilabiliales</taxon>
        <taxon>Marinifilaceae</taxon>
        <taxon>Labilibaculum</taxon>
    </lineage>
</organism>